<proteinExistence type="predicted"/>
<organism evidence="2 3">
    <name type="scientific">Salegentibacter chungangensis</name>
    <dbReference type="NCBI Taxonomy" id="1335724"/>
    <lineage>
        <taxon>Bacteria</taxon>
        <taxon>Pseudomonadati</taxon>
        <taxon>Bacteroidota</taxon>
        <taxon>Flavobacteriia</taxon>
        <taxon>Flavobacteriales</taxon>
        <taxon>Flavobacteriaceae</taxon>
        <taxon>Salegentibacter</taxon>
    </lineage>
</organism>
<protein>
    <recommendedName>
        <fullName evidence="4">Nicotinate-nucleotide adenylyltransferase</fullName>
    </recommendedName>
</protein>
<accession>A0ABW3NU64</accession>
<dbReference type="Proteomes" id="UP001597131">
    <property type="component" value="Unassembled WGS sequence"/>
</dbReference>
<evidence type="ECO:0000313" key="3">
    <source>
        <dbReference type="Proteomes" id="UP001597131"/>
    </source>
</evidence>
<keyword evidence="1" id="KW-0732">Signal</keyword>
<evidence type="ECO:0000313" key="2">
    <source>
        <dbReference type="EMBL" id="MFD1095871.1"/>
    </source>
</evidence>
<gene>
    <name evidence="2" type="ORF">ACFQ3Q_08930</name>
</gene>
<evidence type="ECO:0000256" key="1">
    <source>
        <dbReference type="SAM" id="SignalP"/>
    </source>
</evidence>
<evidence type="ECO:0008006" key="4">
    <source>
        <dbReference type="Google" id="ProtNLM"/>
    </source>
</evidence>
<dbReference type="RefSeq" id="WP_380744960.1">
    <property type="nucleotide sequence ID" value="NZ_JBHTLI010000001.1"/>
</dbReference>
<feature type="signal peptide" evidence="1">
    <location>
        <begin position="1"/>
        <end position="20"/>
    </location>
</feature>
<name>A0ABW3NU64_9FLAO</name>
<dbReference type="EMBL" id="JBHTLI010000001">
    <property type="protein sequence ID" value="MFD1095871.1"/>
    <property type="molecule type" value="Genomic_DNA"/>
</dbReference>
<feature type="chain" id="PRO_5046872782" description="Nicotinate-nucleotide adenylyltransferase" evidence="1">
    <location>
        <begin position="21"/>
        <end position="186"/>
    </location>
</feature>
<keyword evidence="3" id="KW-1185">Reference proteome</keyword>
<reference evidence="3" key="1">
    <citation type="journal article" date="2019" name="Int. J. Syst. Evol. Microbiol.">
        <title>The Global Catalogue of Microorganisms (GCM) 10K type strain sequencing project: providing services to taxonomists for standard genome sequencing and annotation.</title>
        <authorList>
            <consortium name="The Broad Institute Genomics Platform"/>
            <consortium name="The Broad Institute Genome Sequencing Center for Infectious Disease"/>
            <person name="Wu L."/>
            <person name="Ma J."/>
        </authorList>
    </citation>
    <scope>NUCLEOTIDE SEQUENCE [LARGE SCALE GENOMIC DNA]</scope>
    <source>
        <strain evidence="3">CCUG 64793</strain>
    </source>
</reference>
<comment type="caution">
    <text evidence="2">The sequence shown here is derived from an EMBL/GenBank/DDBJ whole genome shotgun (WGS) entry which is preliminary data.</text>
</comment>
<dbReference type="SUPFAM" id="SSF160574">
    <property type="entry name" value="BT0923-like"/>
    <property type="match status" value="1"/>
</dbReference>
<sequence length="186" mass="21235">MKKIILIVLFLSFVISSAQAQKVVRLEELKMTYSPESLILDPNTNSLSIVVSENYAGEFAENPLVFVRENFDIYQFIEANADSDFISYEVNFRTGKGFLDAEYDKEGNLLSSYSDFKNIALPYQMIVDIAKSNPGWQIVKNRHVAISNEWDITKEYYKVKLADGNKRKNVKIDLGPRKFNEGLASN</sequence>